<keyword evidence="2" id="KW-0472">Membrane</keyword>
<dbReference type="PANTHER" id="PTHR30373:SF2">
    <property type="entry name" value="UPF0603 PROTEIN YGCG"/>
    <property type="match status" value="1"/>
</dbReference>
<evidence type="ECO:0000256" key="2">
    <source>
        <dbReference type="SAM" id="Phobius"/>
    </source>
</evidence>
<keyword evidence="2" id="KW-0812">Transmembrane</keyword>
<proteinExistence type="predicted"/>
<feature type="region of interest" description="Disordered" evidence="1">
    <location>
        <begin position="241"/>
        <end position="260"/>
    </location>
</feature>
<accession>A0A830HYZ6</accession>
<dbReference type="PANTHER" id="PTHR30373">
    <property type="entry name" value="UPF0603 PROTEIN YGCG"/>
    <property type="match status" value="1"/>
</dbReference>
<comment type="caution">
    <text evidence="4">The sequence shown here is derived from an EMBL/GenBank/DDBJ whole genome shotgun (WGS) entry which is preliminary data.</text>
</comment>
<gene>
    <name evidence="4" type="ORF">PPROV_001096600</name>
</gene>
<feature type="compositionally biased region" description="Polar residues" evidence="1">
    <location>
        <begin position="39"/>
        <end position="59"/>
    </location>
</feature>
<protein>
    <recommendedName>
        <fullName evidence="3">TPM domain-containing protein</fullName>
    </recommendedName>
</protein>
<keyword evidence="2" id="KW-1133">Transmembrane helix</keyword>
<feature type="domain" description="TPM" evidence="3">
    <location>
        <begin position="111"/>
        <end position="235"/>
    </location>
</feature>
<feature type="region of interest" description="Disordered" evidence="1">
    <location>
        <begin position="22"/>
        <end position="59"/>
    </location>
</feature>
<dbReference type="Pfam" id="PF04536">
    <property type="entry name" value="TPM_phosphatase"/>
    <property type="match status" value="1"/>
</dbReference>
<feature type="transmembrane region" description="Helical" evidence="2">
    <location>
        <begin position="269"/>
        <end position="292"/>
    </location>
</feature>
<dbReference type="Gene3D" id="3.10.310.50">
    <property type="match status" value="1"/>
</dbReference>
<sequence>MSAKTFSSSSVPCVSSARAPRALPRLVTARSSSSSSSSKTTSPPRGNEAPTSGHASLKSSASLGTSKLAQSVASGLAGLSLGIAATLGAPAPSMATELDILAQQPANNKYVYDDANVLSRANVAGVVRELTQLQIDTGYHIDVVTLRKLVFTADPFEFADKVIEKWYPTVQEGDKHGVLLLVSTGKEGAIVGGPSFMKKVGDPIIEGIISENIPVLTQEEKFNEAISSSVKRIEAALKGEADTGGPSAVSKKRQRTYKTKEEASEKKDISVIVVSLLLFISFVVPMVQFFGYTAR</sequence>
<evidence type="ECO:0000313" key="4">
    <source>
        <dbReference type="EMBL" id="GHP12238.1"/>
    </source>
</evidence>
<organism evidence="4 5">
    <name type="scientific">Pycnococcus provasolii</name>
    <dbReference type="NCBI Taxonomy" id="41880"/>
    <lineage>
        <taxon>Eukaryota</taxon>
        <taxon>Viridiplantae</taxon>
        <taxon>Chlorophyta</taxon>
        <taxon>Pseudoscourfieldiophyceae</taxon>
        <taxon>Pseudoscourfieldiales</taxon>
        <taxon>Pycnococcaceae</taxon>
        <taxon>Pycnococcus</taxon>
    </lineage>
</organism>
<dbReference type="Proteomes" id="UP000660262">
    <property type="component" value="Unassembled WGS sequence"/>
</dbReference>
<evidence type="ECO:0000256" key="1">
    <source>
        <dbReference type="SAM" id="MobiDB-lite"/>
    </source>
</evidence>
<dbReference type="AlphaFoldDB" id="A0A830HYZ6"/>
<dbReference type="EMBL" id="BNJQ01000039">
    <property type="protein sequence ID" value="GHP12238.1"/>
    <property type="molecule type" value="Genomic_DNA"/>
</dbReference>
<dbReference type="InterPro" id="IPR007621">
    <property type="entry name" value="TPM_dom"/>
</dbReference>
<name>A0A830HYZ6_9CHLO</name>
<dbReference type="OrthoDB" id="5645at2759"/>
<keyword evidence="5" id="KW-1185">Reference proteome</keyword>
<evidence type="ECO:0000259" key="3">
    <source>
        <dbReference type="Pfam" id="PF04536"/>
    </source>
</evidence>
<evidence type="ECO:0000313" key="5">
    <source>
        <dbReference type="Proteomes" id="UP000660262"/>
    </source>
</evidence>
<reference evidence="4" key="1">
    <citation type="submission" date="2020-10" db="EMBL/GenBank/DDBJ databases">
        <title>Unveiling of a novel bifunctional photoreceptor, Dualchrome1, isolated from a cosmopolitan green alga.</title>
        <authorList>
            <person name="Suzuki S."/>
            <person name="Kawachi M."/>
        </authorList>
    </citation>
    <scope>NUCLEOTIDE SEQUENCE</scope>
    <source>
        <strain evidence="4">NIES 2893</strain>
    </source>
</reference>